<dbReference type="Proteomes" id="UP000779508">
    <property type="component" value="Unassembled WGS sequence"/>
</dbReference>
<feature type="domain" description="Anti-sigma-28 factor FlgM C-terminal" evidence="1">
    <location>
        <begin position="35"/>
        <end position="89"/>
    </location>
</feature>
<keyword evidence="2" id="KW-0966">Cell projection</keyword>
<evidence type="ECO:0000313" key="3">
    <source>
        <dbReference type="Proteomes" id="UP000779508"/>
    </source>
</evidence>
<accession>A0ABS6G3B4</accession>
<gene>
    <name evidence="2" type="primary">flgM</name>
    <name evidence="2" type="ORF">KQI88_09505</name>
</gene>
<keyword evidence="3" id="KW-1185">Reference proteome</keyword>
<dbReference type="EMBL" id="JAHLQK010000003">
    <property type="protein sequence ID" value="MBU5676654.1"/>
    <property type="molecule type" value="Genomic_DNA"/>
</dbReference>
<keyword evidence="2" id="KW-0969">Cilium</keyword>
<proteinExistence type="predicted"/>
<dbReference type="NCBIfam" id="TIGR03824">
    <property type="entry name" value="FlgM_jcvi"/>
    <property type="match status" value="1"/>
</dbReference>
<dbReference type="InterPro" id="IPR031316">
    <property type="entry name" value="FlgM_C"/>
</dbReference>
<protein>
    <submittedName>
        <fullName evidence="2">Flagellar biosynthesis anti-sigma factor FlgM</fullName>
    </submittedName>
</protein>
<name>A0ABS6G3B4_9FIRM</name>
<dbReference type="Pfam" id="PF04316">
    <property type="entry name" value="FlgM"/>
    <property type="match status" value="1"/>
</dbReference>
<dbReference type="InterPro" id="IPR007412">
    <property type="entry name" value="FlgM"/>
</dbReference>
<evidence type="ECO:0000259" key="1">
    <source>
        <dbReference type="Pfam" id="PF04316"/>
    </source>
</evidence>
<organism evidence="2 3">
    <name type="scientific">Alkaliphilus flagellatus</name>
    <dbReference type="NCBI Taxonomy" id="2841507"/>
    <lineage>
        <taxon>Bacteria</taxon>
        <taxon>Bacillati</taxon>
        <taxon>Bacillota</taxon>
        <taxon>Clostridia</taxon>
        <taxon>Peptostreptococcales</taxon>
        <taxon>Natronincolaceae</taxon>
        <taxon>Alkaliphilus</taxon>
    </lineage>
</organism>
<keyword evidence="2" id="KW-0282">Flagellum</keyword>
<reference evidence="2 3" key="1">
    <citation type="submission" date="2021-06" db="EMBL/GenBank/DDBJ databases">
        <authorList>
            <person name="Sun Q."/>
            <person name="Li D."/>
        </authorList>
    </citation>
    <scope>NUCLEOTIDE SEQUENCE [LARGE SCALE GENOMIC DNA]</scope>
    <source>
        <strain evidence="2 3">MSJ-5</strain>
    </source>
</reference>
<comment type="caution">
    <text evidence="2">The sequence shown here is derived from an EMBL/GenBank/DDBJ whole genome shotgun (WGS) entry which is preliminary data.</text>
</comment>
<evidence type="ECO:0000313" key="2">
    <source>
        <dbReference type="EMBL" id="MBU5676654.1"/>
    </source>
</evidence>
<sequence>MKIFNNPNVNKAMQIYNNKTTEKLGNTKGVERPKDELQLSDRAKEYQIAMKAFKNLPEVREELVSEVKDNIKQGNYNVTGEEIADKIIESVIVDRKI</sequence>
<dbReference type="RefSeq" id="WP_216416674.1">
    <property type="nucleotide sequence ID" value="NZ_JAHLQK010000003.1"/>
</dbReference>